<dbReference type="PANTHER" id="PTHR14728:SF2">
    <property type="entry name" value="PROTEIN AURORA BOREALIS"/>
    <property type="match status" value="1"/>
</dbReference>
<evidence type="ECO:0000313" key="6">
    <source>
        <dbReference type="EMBL" id="VDK60376.1"/>
    </source>
</evidence>
<dbReference type="OrthoDB" id="5876409at2759"/>
<accession>A0A183DH01</accession>
<evidence type="ECO:0000313" key="8">
    <source>
        <dbReference type="WBParaSite" id="GPUH_0000800101-mRNA-1"/>
    </source>
</evidence>
<proteinExistence type="inferred from homology"/>
<dbReference type="Proteomes" id="UP000271098">
    <property type="component" value="Unassembled WGS sequence"/>
</dbReference>
<dbReference type="GO" id="GO:0019901">
    <property type="term" value="F:protein kinase binding"/>
    <property type="evidence" value="ECO:0007669"/>
    <property type="project" value="TreeGrafter"/>
</dbReference>
<evidence type="ECO:0000256" key="1">
    <source>
        <dbReference type="ARBA" id="ARBA00010963"/>
    </source>
</evidence>
<gene>
    <name evidence="6" type="ORF">GPUH_LOCUS7990</name>
</gene>
<keyword evidence="7" id="KW-1185">Reference proteome</keyword>
<keyword evidence="4" id="KW-0498">Mitosis</keyword>
<dbReference type="GO" id="GO:0060236">
    <property type="term" value="P:regulation of mitotic spindle organization"/>
    <property type="evidence" value="ECO:0007669"/>
    <property type="project" value="TreeGrafter"/>
</dbReference>
<evidence type="ECO:0000256" key="4">
    <source>
        <dbReference type="ARBA" id="ARBA00022776"/>
    </source>
</evidence>
<keyword evidence="3" id="KW-0132">Cell division</keyword>
<dbReference type="AlphaFoldDB" id="A0A183DH01"/>
<dbReference type="PANTHER" id="PTHR14728">
    <property type="entry name" value="PROTEIN AURORA BOREALIS"/>
    <property type="match status" value="1"/>
</dbReference>
<dbReference type="EMBL" id="UYRT01022099">
    <property type="protein sequence ID" value="VDK60376.1"/>
    <property type="molecule type" value="Genomic_DNA"/>
</dbReference>
<dbReference type="GO" id="GO:0005634">
    <property type="term" value="C:nucleus"/>
    <property type="evidence" value="ECO:0007669"/>
    <property type="project" value="TreeGrafter"/>
</dbReference>
<organism evidence="8">
    <name type="scientific">Gongylonema pulchrum</name>
    <dbReference type="NCBI Taxonomy" id="637853"/>
    <lineage>
        <taxon>Eukaryota</taxon>
        <taxon>Metazoa</taxon>
        <taxon>Ecdysozoa</taxon>
        <taxon>Nematoda</taxon>
        <taxon>Chromadorea</taxon>
        <taxon>Rhabditida</taxon>
        <taxon>Spirurina</taxon>
        <taxon>Spiruromorpha</taxon>
        <taxon>Spiruroidea</taxon>
        <taxon>Gongylonematidae</taxon>
        <taxon>Gongylonema</taxon>
    </lineage>
</organism>
<name>A0A183DH01_9BILA</name>
<evidence type="ECO:0000256" key="2">
    <source>
        <dbReference type="ARBA" id="ARBA00020055"/>
    </source>
</evidence>
<evidence type="ECO:0000256" key="5">
    <source>
        <dbReference type="ARBA" id="ARBA00023306"/>
    </source>
</evidence>
<evidence type="ECO:0000256" key="3">
    <source>
        <dbReference type="ARBA" id="ARBA00022618"/>
    </source>
</evidence>
<reference evidence="8" key="1">
    <citation type="submission" date="2016-06" db="UniProtKB">
        <authorList>
            <consortium name="WormBaseParasite"/>
        </authorList>
    </citation>
    <scope>IDENTIFICATION</scope>
</reference>
<dbReference type="InterPro" id="IPR023252">
    <property type="entry name" value="Aurora_borealis_protein"/>
</dbReference>
<evidence type="ECO:0000313" key="7">
    <source>
        <dbReference type="Proteomes" id="UP000271098"/>
    </source>
</evidence>
<dbReference type="GO" id="GO:0007088">
    <property type="term" value="P:regulation of mitotic nuclear division"/>
    <property type="evidence" value="ECO:0007669"/>
    <property type="project" value="TreeGrafter"/>
</dbReference>
<dbReference type="Pfam" id="PF15280">
    <property type="entry name" value="BORA_N"/>
    <property type="match status" value="1"/>
</dbReference>
<dbReference type="GO" id="GO:0051301">
    <property type="term" value="P:cell division"/>
    <property type="evidence" value="ECO:0007669"/>
    <property type="project" value="UniProtKB-KW"/>
</dbReference>
<protein>
    <recommendedName>
        <fullName evidence="2">Protein aurora borealis</fullName>
    </recommendedName>
</protein>
<keyword evidence="5" id="KW-0131">Cell cycle</keyword>
<dbReference type="GO" id="GO:0005737">
    <property type="term" value="C:cytoplasm"/>
    <property type="evidence" value="ECO:0007669"/>
    <property type="project" value="TreeGrafter"/>
</dbReference>
<reference evidence="6 7" key="2">
    <citation type="submission" date="2018-11" db="EMBL/GenBank/DDBJ databases">
        <authorList>
            <consortium name="Pathogen Informatics"/>
        </authorList>
    </citation>
    <scope>NUCLEOTIDE SEQUENCE [LARGE SCALE GENOMIC DNA]</scope>
</reference>
<dbReference type="WBParaSite" id="GPUH_0000800101-mRNA-1">
    <property type="protein sequence ID" value="GPUH_0000800101-mRNA-1"/>
    <property type="gene ID" value="GPUH_0000800101"/>
</dbReference>
<sequence length="133" mass="15290">MAVLHPADIDETEPMCISPDPVVEQQIHSAIDRFWSSQKYIMPSPQVIHFIEKLHMKLDYKEMSRRECNYDGFISESSRNHGECLQYQPSPLVCPTRARCCGTEKSKHSVEVQTMFTFPPNLDLVGLLGLIFF</sequence>
<comment type="similarity">
    <text evidence="1">Belongs to the BORA family.</text>
</comment>